<evidence type="ECO:0000313" key="3">
    <source>
        <dbReference type="Proteomes" id="UP000326924"/>
    </source>
</evidence>
<accession>A0A5J5EIX7</accession>
<dbReference type="InParanoid" id="A0A5J5EIX7"/>
<sequence>MEQKGSSSVFGLSRIKKFGGKNYKFAEPRTPPARPQDEIQEVRDKDGKVIIAGLSADEPSKKYIDYMWRYHEAVRMIFISLEWSLELYVKIYSLHIQELIDEYQAGAEDPSDKISERDHMFFPFERRTSIKVLGKDPEEVIKKLCYREDSIKNSKGIPSDVALYTKSGGFATGTKKKDTGKPDAKKDKKDKKDKKEKRVCCEKEGHLEEKCWAKHGNPDWKKDKSEETEDKEDTDKKSSTATANLTSTSTIGSLWMAVEDSAVTMGNFYLEGVCDAHACNRRDLFDSKTFVELKEGDRKVRGFDGLFDVIQPAWKSTRICNTYYIVNGVKLLPGMRDYIGTEGTLGLFLQRLFQILDEVDHRGRPVIPTLMDMMSIVKDGLQLHEDVNSASEAAAVHTQL</sequence>
<reference evidence="2 3" key="1">
    <citation type="submission" date="2019-09" db="EMBL/GenBank/DDBJ databases">
        <title>Draft genome of the ectomycorrhizal ascomycete Sphaerosporella brunnea.</title>
        <authorList>
            <consortium name="DOE Joint Genome Institute"/>
            <person name="Benucci G.M."/>
            <person name="Marozzi G."/>
            <person name="Antonielli L."/>
            <person name="Sanchez S."/>
            <person name="Marco P."/>
            <person name="Wang X."/>
            <person name="Falini L.B."/>
            <person name="Barry K."/>
            <person name="Haridas S."/>
            <person name="Lipzen A."/>
            <person name="Labutti K."/>
            <person name="Grigoriev I.V."/>
            <person name="Murat C."/>
            <person name="Martin F."/>
            <person name="Albertini E."/>
            <person name="Donnini D."/>
            <person name="Bonito G."/>
        </authorList>
    </citation>
    <scope>NUCLEOTIDE SEQUENCE [LARGE SCALE GENOMIC DNA]</scope>
    <source>
        <strain evidence="2 3">Sb_GMNB300</strain>
    </source>
</reference>
<evidence type="ECO:0000256" key="1">
    <source>
        <dbReference type="SAM" id="MobiDB-lite"/>
    </source>
</evidence>
<dbReference type="AlphaFoldDB" id="A0A5J5EIX7"/>
<dbReference type="EMBL" id="VXIS01000281">
    <property type="protein sequence ID" value="KAA8895214.1"/>
    <property type="molecule type" value="Genomic_DNA"/>
</dbReference>
<feature type="region of interest" description="Disordered" evidence="1">
    <location>
        <begin position="218"/>
        <end position="242"/>
    </location>
</feature>
<dbReference type="Proteomes" id="UP000326924">
    <property type="component" value="Unassembled WGS sequence"/>
</dbReference>
<gene>
    <name evidence="2" type="ORF">FN846DRAFT_997467</name>
</gene>
<proteinExistence type="predicted"/>
<keyword evidence="3" id="KW-1185">Reference proteome</keyword>
<evidence type="ECO:0000313" key="2">
    <source>
        <dbReference type="EMBL" id="KAA8895214.1"/>
    </source>
</evidence>
<name>A0A5J5EIX7_9PEZI</name>
<protein>
    <submittedName>
        <fullName evidence="2">Uncharacterized protein</fullName>
    </submittedName>
</protein>
<comment type="caution">
    <text evidence="2">The sequence shown here is derived from an EMBL/GenBank/DDBJ whole genome shotgun (WGS) entry which is preliminary data.</text>
</comment>
<organism evidence="2 3">
    <name type="scientific">Sphaerosporella brunnea</name>
    <dbReference type="NCBI Taxonomy" id="1250544"/>
    <lineage>
        <taxon>Eukaryota</taxon>
        <taxon>Fungi</taxon>
        <taxon>Dikarya</taxon>
        <taxon>Ascomycota</taxon>
        <taxon>Pezizomycotina</taxon>
        <taxon>Pezizomycetes</taxon>
        <taxon>Pezizales</taxon>
        <taxon>Pyronemataceae</taxon>
        <taxon>Sphaerosporella</taxon>
    </lineage>
</organism>